<dbReference type="VEuPathDB" id="FungiDB:Malapachy_2726"/>
<dbReference type="STRING" id="77020.A0A0M8MVZ9"/>
<dbReference type="AlphaFoldDB" id="A0A0M8MVZ9"/>
<feature type="compositionally biased region" description="Pro residues" evidence="1">
    <location>
        <begin position="71"/>
        <end position="82"/>
    </location>
</feature>
<sequence>MRVWDSPEKQAEARKRMKVQKPVEVPSSPPAPKPDVFKPAPMTALRHTSEKNVPERRPRSARIAAAANVPRPKPLPTTPRTPPATHRRMPVPNSQPSLSAVDLARLTAKNTKHNQTYSVQLTLRTRRIPGPRPPSPSQKFLSGRGQRARTNFRPAMAETNEYGEPLCHAMGAGEEEEYQTPPRPSSKVRWDKRLVRSPSLQSRRPAPARPLQGCLVKTPRACDAFGNVAELPKPDRKRRPVLVERRVYDDDEVEDM</sequence>
<proteinExistence type="predicted"/>
<organism evidence="2 3">
    <name type="scientific">Malassezia pachydermatis</name>
    <dbReference type="NCBI Taxonomy" id="77020"/>
    <lineage>
        <taxon>Eukaryota</taxon>
        <taxon>Fungi</taxon>
        <taxon>Dikarya</taxon>
        <taxon>Basidiomycota</taxon>
        <taxon>Ustilaginomycotina</taxon>
        <taxon>Malasseziomycetes</taxon>
        <taxon>Malasseziales</taxon>
        <taxon>Malasseziaceae</taxon>
        <taxon>Malassezia</taxon>
    </lineage>
</organism>
<dbReference type="OrthoDB" id="2148418at2759"/>
<evidence type="ECO:0000313" key="3">
    <source>
        <dbReference type="Proteomes" id="UP000037751"/>
    </source>
</evidence>
<dbReference type="RefSeq" id="XP_017993076.1">
    <property type="nucleotide sequence ID" value="XM_018137214.1"/>
</dbReference>
<keyword evidence="3" id="KW-1185">Reference proteome</keyword>
<name>A0A0M8MVZ9_9BASI</name>
<evidence type="ECO:0000256" key="1">
    <source>
        <dbReference type="SAM" id="MobiDB-lite"/>
    </source>
</evidence>
<feature type="compositionally biased region" description="Low complexity" evidence="1">
    <location>
        <begin position="61"/>
        <end position="70"/>
    </location>
</feature>
<dbReference type="EMBL" id="LGAV01000002">
    <property type="protein sequence ID" value="KOS15444.1"/>
    <property type="molecule type" value="Genomic_DNA"/>
</dbReference>
<gene>
    <name evidence="2" type="ORF">Malapachy_2726</name>
</gene>
<dbReference type="GeneID" id="28729089"/>
<protein>
    <submittedName>
        <fullName evidence="2">Uncharacterized protein</fullName>
    </submittedName>
</protein>
<dbReference type="Proteomes" id="UP000037751">
    <property type="component" value="Unassembled WGS sequence"/>
</dbReference>
<feature type="region of interest" description="Disordered" evidence="1">
    <location>
        <begin position="126"/>
        <end position="147"/>
    </location>
</feature>
<feature type="compositionally biased region" description="Basic and acidic residues" evidence="1">
    <location>
        <begin position="1"/>
        <end position="14"/>
    </location>
</feature>
<accession>A0A0M8MVZ9</accession>
<feature type="region of interest" description="Disordered" evidence="1">
    <location>
        <begin position="1"/>
        <end position="96"/>
    </location>
</feature>
<reference evidence="2 3" key="1">
    <citation type="submission" date="2015-07" db="EMBL/GenBank/DDBJ databases">
        <title>Draft Genome Sequence of Malassezia furfur CBS1878 and Malassezia pachydermatis CBS1879.</title>
        <authorList>
            <person name="Triana S."/>
            <person name="Ohm R."/>
            <person name="Gonzalez A."/>
            <person name="DeCock H."/>
            <person name="Restrepo S."/>
            <person name="Celis A."/>
        </authorList>
    </citation>
    <scope>NUCLEOTIDE SEQUENCE [LARGE SCALE GENOMIC DNA]</scope>
    <source>
        <strain evidence="2 3">CBS 1879</strain>
    </source>
</reference>
<feature type="region of interest" description="Disordered" evidence="1">
    <location>
        <begin position="196"/>
        <end position="215"/>
    </location>
</feature>
<feature type="compositionally biased region" description="Basic and acidic residues" evidence="1">
    <location>
        <begin position="47"/>
        <end position="58"/>
    </location>
</feature>
<evidence type="ECO:0000313" key="2">
    <source>
        <dbReference type="EMBL" id="KOS15444.1"/>
    </source>
</evidence>
<comment type="caution">
    <text evidence="2">The sequence shown here is derived from an EMBL/GenBank/DDBJ whole genome shotgun (WGS) entry which is preliminary data.</text>
</comment>